<dbReference type="PROSITE" id="PS00879">
    <property type="entry name" value="ODR_DC_2_2"/>
    <property type="match status" value="1"/>
</dbReference>
<dbReference type="Pfam" id="PF02784">
    <property type="entry name" value="Orn_Arg_deC_N"/>
    <property type="match status" value="1"/>
</dbReference>
<protein>
    <submittedName>
        <fullName evidence="5">Diaminopimelate decarboxylase</fullName>
    </submittedName>
</protein>
<organism evidence="5 6">
    <name type="scientific">Paenibacillus cellulosilyticus</name>
    <dbReference type="NCBI Taxonomy" id="375489"/>
    <lineage>
        <taxon>Bacteria</taxon>
        <taxon>Bacillati</taxon>
        <taxon>Bacillota</taxon>
        <taxon>Bacilli</taxon>
        <taxon>Bacillales</taxon>
        <taxon>Paenibacillaceae</taxon>
        <taxon>Paenibacillus</taxon>
    </lineage>
</organism>
<dbReference type="PRINTS" id="PR01182">
    <property type="entry name" value="ORNDCRBXLASE"/>
</dbReference>
<sequence length="415" mass="44247">MDFRTLADSYGTPSYIYQLQEVDRSCDALKSALPAGSVIYYSFKANPHPGVAARLAAHGCHAELSSVGEAAAMTQAGFEPSQCIYTGPGKSIKEMEAAIQHGILLFSVESLRELAKLSELAVKHGVKLQAIIRVNPSYSITGSGLSMTGVSSQFGIDEDILLREYRDAVRAEAISVIGFHIFNGSNISSPELLLTNFIQSIDTAVRMAEALQIDLQLLDLGGGFGSLYAKIGERIDFSGIKAPLEQYLDEALPGWRNGSPQIAFESGRYLVGPSGTFLSSVEDVKISRGSKFTILDSGIHHLSGMTGSGRIPKVGMDFIPASTNASRSEDEKATVVGPLCTPLDYFVRDGNVPEARPGDLMTITNVGAYGLTASLIGFLSREAPIEIVCDGDEVVSASRITLVRAEGKIEVGSTV</sequence>
<dbReference type="InterPro" id="IPR002433">
    <property type="entry name" value="Orn_de-COase"/>
</dbReference>
<evidence type="ECO:0000256" key="1">
    <source>
        <dbReference type="ARBA" id="ARBA00001933"/>
    </source>
</evidence>
<dbReference type="RefSeq" id="WP_110042843.1">
    <property type="nucleotide sequence ID" value="NZ_CP054609.1"/>
</dbReference>
<accession>A0A2V2YWW0</accession>
<reference evidence="5 6" key="1">
    <citation type="submission" date="2018-05" db="EMBL/GenBank/DDBJ databases">
        <title>Genomic Encyclopedia of Type Strains, Phase III (KMG-III): the genomes of soil and plant-associated and newly described type strains.</title>
        <authorList>
            <person name="Whitman W."/>
        </authorList>
    </citation>
    <scope>NUCLEOTIDE SEQUENCE [LARGE SCALE GENOMIC DNA]</scope>
    <source>
        <strain evidence="5 6">CECT 5696</strain>
    </source>
</reference>
<gene>
    <name evidence="5" type="ORF">DFQ01_10334</name>
</gene>
<evidence type="ECO:0000313" key="5">
    <source>
        <dbReference type="EMBL" id="PWW06133.1"/>
    </source>
</evidence>
<dbReference type="GO" id="GO:0006596">
    <property type="term" value="P:polyamine biosynthetic process"/>
    <property type="evidence" value="ECO:0007669"/>
    <property type="project" value="InterPro"/>
</dbReference>
<name>A0A2V2YWW0_9BACL</name>
<feature type="modified residue" description="N6-(pyridoxal phosphate)lysine" evidence="3">
    <location>
        <position position="44"/>
    </location>
</feature>
<dbReference type="InterPro" id="IPR000183">
    <property type="entry name" value="Orn/DAP/Arg_de-COase"/>
</dbReference>
<dbReference type="GO" id="GO:0009089">
    <property type="term" value="P:lysine biosynthetic process via diaminopimelate"/>
    <property type="evidence" value="ECO:0007669"/>
    <property type="project" value="TreeGrafter"/>
</dbReference>
<dbReference type="InterPro" id="IPR009006">
    <property type="entry name" value="Ala_racemase/Decarboxylase_C"/>
</dbReference>
<dbReference type="SUPFAM" id="SSF51419">
    <property type="entry name" value="PLP-binding barrel"/>
    <property type="match status" value="1"/>
</dbReference>
<keyword evidence="2 3" id="KW-0663">Pyridoxal phosphate</keyword>
<dbReference type="InterPro" id="IPR022657">
    <property type="entry name" value="De-COase2_CS"/>
</dbReference>
<dbReference type="InterPro" id="IPR029066">
    <property type="entry name" value="PLP-binding_barrel"/>
</dbReference>
<dbReference type="SUPFAM" id="SSF50621">
    <property type="entry name" value="Alanine racemase C-terminal domain-like"/>
    <property type="match status" value="1"/>
</dbReference>
<evidence type="ECO:0000313" key="6">
    <source>
        <dbReference type="Proteomes" id="UP000246635"/>
    </source>
</evidence>
<keyword evidence="6" id="KW-1185">Reference proteome</keyword>
<dbReference type="Gene3D" id="2.40.37.10">
    <property type="entry name" value="Lyase, Ornithine Decarboxylase, Chain A, domain 1"/>
    <property type="match status" value="1"/>
</dbReference>
<proteinExistence type="predicted"/>
<feature type="active site" description="Proton donor" evidence="3">
    <location>
        <position position="340"/>
    </location>
</feature>
<dbReference type="EMBL" id="QGTQ01000003">
    <property type="protein sequence ID" value="PWW06133.1"/>
    <property type="molecule type" value="Genomic_DNA"/>
</dbReference>
<dbReference type="OrthoDB" id="9802241at2"/>
<dbReference type="Proteomes" id="UP000246635">
    <property type="component" value="Unassembled WGS sequence"/>
</dbReference>
<feature type="domain" description="Orn/DAP/Arg decarboxylase 2 N-terminal" evidence="4">
    <location>
        <begin position="20"/>
        <end position="271"/>
    </location>
</feature>
<dbReference type="PANTHER" id="PTHR43727:SF2">
    <property type="entry name" value="GROUP IV DECARBOXYLASE"/>
    <property type="match status" value="1"/>
</dbReference>
<evidence type="ECO:0000256" key="3">
    <source>
        <dbReference type="PIRSR" id="PIRSR600183-50"/>
    </source>
</evidence>
<dbReference type="PRINTS" id="PR01179">
    <property type="entry name" value="ODADCRBXLASE"/>
</dbReference>
<dbReference type="InterPro" id="IPR022644">
    <property type="entry name" value="De-COase2_N"/>
</dbReference>
<comment type="cofactor">
    <cofactor evidence="1 3">
        <name>pyridoxal 5'-phosphate</name>
        <dbReference type="ChEBI" id="CHEBI:597326"/>
    </cofactor>
</comment>
<dbReference type="Gene3D" id="3.20.20.10">
    <property type="entry name" value="Alanine racemase"/>
    <property type="match status" value="1"/>
</dbReference>
<evidence type="ECO:0000256" key="2">
    <source>
        <dbReference type="ARBA" id="ARBA00022898"/>
    </source>
</evidence>
<evidence type="ECO:0000259" key="4">
    <source>
        <dbReference type="Pfam" id="PF02784"/>
    </source>
</evidence>
<dbReference type="PANTHER" id="PTHR43727">
    <property type="entry name" value="DIAMINOPIMELATE DECARBOXYLASE"/>
    <property type="match status" value="1"/>
</dbReference>
<dbReference type="GO" id="GO:0008836">
    <property type="term" value="F:diaminopimelate decarboxylase activity"/>
    <property type="evidence" value="ECO:0007669"/>
    <property type="project" value="TreeGrafter"/>
</dbReference>
<dbReference type="AlphaFoldDB" id="A0A2V2YWW0"/>
<comment type="caution">
    <text evidence="5">The sequence shown here is derived from an EMBL/GenBank/DDBJ whole genome shotgun (WGS) entry which is preliminary data.</text>
</comment>